<evidence type="ECO:0000313" key="4">
    <source>
        <dbReference type="Proteomes" id="UP000283530"/>
    </source>
</evidence>
<reference evidence="3 4" key="1">
    <citation type="journal article" date="2019" name="Nat. Plants">
        <title>Stout camphor tree genome fills gaps in understanding of flowering plant genome evolution.</title>
        <authorList>
            <person name="Chaw S.M."/>
            <person name="Liu Y.C."/>
            <person name="Wu Y.W."/>
            <person name="Wang H.Y."/>
            <person name="Lin C.I."/>
            <person name="Wu C.S."/>
            <person name="Ke H.M."/>
            <person name="Chang L.Y."/>
            <person name="Hsu C.Y."/>
            <person name="Yang H.T."/>
            <person name="Sudianto E."/>
            <person name="Hsu M.H."/>
            <person name="Wu K.P."/>
            <person name="Wang L.N."/>
            <person name="Leebens-Mack J.H."/>
            <person name="Tsai I.J."/>
        </authorList>
    </citation>
    <scope>NUCLEOTIDE SEQUENCE [LARGE SCALE GENOMIC DNA]</scope>
    <source>
        <strain evidence="4">cv. Chaw 1501</strain>
        <tissue evidence="3">Young leaves</tissue>
    </source>
</reference>
<dbReference type="AlphaFoldDB" id="A0A3S3P173"/>
<accession>A0A3S3P173</accession>
<dbReference type="GO" id="GO:0005524">
    <property type="term" value="F:ATP binding"/>
    <property type="evidence" value="ECO:0007669"/>
    <property type="project" value="UniProtKB-KW"/>
</dbReference>
<dbReference type="GO" id="GO:0005741">
    <property type="term" value="C:mitochondrial outer membrane"/>
    <property type="evidence" value="ECO:0007669"/>
    <property type="project" value="TreeGrafter"/>
</dbReference>
<dbReference type="Proteomes" id="UP000283530">
    <property type="component" value="Unassembled WGS sequence"/>
</dbReference>
<comment type="caution">
    <text evidence="3">The sequence shown here is derived from an EMBL/GenBank/DDBJ whole genome shotgun (WGS) entry which is preliminary data.</text>
</comment>
<evidence type="ECO:0000313" key="3">
    <source>
        <dbReference type="EMBL" id="RWR90902.1"/>
    </source>
</evidence>
<organism evidence="3 4">
    <name type="scientific">Cinnamomum micranthum f. kanehirae</name>
    <dbReference type="NCBI Taxonomy" id="337451"/>
    <lineage>
        <taxon>Eukaryota</taxon>
        <taxon>Viridiplantae</taxon>
        <taxon>Streptophyta</taxon>
        <taxon>Embryophyta</taxon>
        <taxon>Tracheophyta</taxon>
        <taxon>Spermatophyta</taxon>
        <taxon>Magnoliopsida</taxon>
        <taxon>Magnoliidae</taxon>
        <taxon>Laurales</taxon>
        <taxon>Lauraceae</taxon>
        <taxon>Cinnamomum</taxon>
    </lineage>
</organism>
<keyword evidence="4" id="KW-1185">Reference proteome</keyword>
<dbReference type="STRING" id="337451.A0A3S3P173"/>
<dbReference type="PANTHER" id="PTHR45644">
    <property type="entry name" value="AAA ATPASE, PUTATIVE (AFU_ORTHOLOGUE AFUA_2G12920)-RELATED-RELATED"/>
    <property type="match status" value="1"/>
</dbReference>
<keyword evidence="2" id="KW-0067">ATP-binding</keyword>
<dbReference type="PANTHER" id="PTHR45644:SF76">
    <property type="entry name" value="AAA+ ATPASE DOMAIN-CONTAINING PROTEIN"/>
    <property type="match status" value="1"/>
</dbReference>
<dbReference type="EMBL" id="QPKB01000008">
    <property type="protein sequence ID" value="RWR90902.1"/>
    <property type="molecule type" value="Genomic_DNA"/>
</dbReference>
<sequence length="142" mass="16630">MAEKCAPINPTPLKRSSSWSFDEKPLIQSLCKVLVSVSKTSRIILYLRDVDKLLFKSQRVHTLFQKMFQKLSGPILILGSKMLNPNNDYSEVDERLTLLFPYNIEIKPPKDEIHLVSWKAQLEEEIKMIQFQDNRNHIMERS</sequence>
<protein>
    <submittedName>
        <fullName evidence="3">AAA+ ATPase domain-containing protein</fullName>
    </submittedName>
</protein>
<evidence type="ECO:0000256" key="1">
    <source>
        <dbReference type="ARBA" id="ARBA00022741"/>
    </source>
</evidence>
<gene>
    <name evidence="3" type="ORF">CKAN_02003100</name>
</gene>
<keyword evidence="1" id="KW-0547">Nucleotide-binding</keyword>
<dbReference type="InterPro" id="IPR051701">
    <property type="entry name" value="Mito_OM_Translocase_MSP1"/>
</dbReference>
<evidence type="ECO:0000256" key="2">
    <source>
        <dbReference type="ARBA" id="ARBA00022840"/>
    </source>
</evidence>
<proteinExistence type="predicted"/>
<name>A0A3S3P173_9MAGN</name>
<dbReference type="OrthoDB" id="1715781at2759"/>